<dbReference type="EMBL" id="HBKO01016417">
    <property type="protein sequence ID" value="CAE2215098.1"/>
    <property type="molecule type" value="Transcribed_RNA"/>
</dbReference>
<reference evidence="1" key="1">
    <citation type="submission" date="2021-01" db="EMBL/GenBank/DDBJ databases">
        <authorList>
            <person name="Corre E."/>
            <person name="Pelletier E."/>
            <person name="Niang G."/>
            <person name="Scheremetjew M."/>
            <person name="Finn R."/>
            <person name="Kale V."/>
            <person name="Holt S."/>
            <person name="Cochrane G."/>
            <person name="Meng A."/>
            <person name="Brown T."/>
            <person name="Cohen L."/>
        </authorList>
    </citation>
    <scope>NUCLEOTIDE SEQUENCE</scope>
    <source>
        <strain evidence="1">UIO037</strain>
    </source>
</reference>
<sequence>MGPELLAVPGSMPPPPQVLPLTYETTASKIGGFYNTKRVTPIAPPGTKWTTSKASTGVHFSAAKFLEPSHADPVVRWGQTMVPGPETTAWQTQSMATFPGSLGSTGGGINTL</sequence>
<proteinExistence type="predicted"/>
<name>A0A7S4I0N3_9EUKA</name>
<gene>
    <name evidence="1" type="ORF">CPOL0286_LOCUS7498</name>
</gene>
<evidence type="ECO:0000313" key="1">
    <source>
        <dbReference type="EMBL" id="CAE2215098.1"/>
    </source>
</evidence>
<protein>
    <submittedName>
        <fullName evidence="1">Uncharacterized protein</fullName>
    </submittedName>
</protein>
<dbReference type="AlphaFoldDB" id="A0A7S4I0N3"/>
<accession>A0A7S4I0N3</accession>
<organism evidence="1">
    <name type="scientific">Prymnesium polylepis</name>
    <dbReference type="NCBI Taxonomy" id="72548"/>
    <lineage>
        <taxon>Eukaryota</taxon>
        <taxon>Haptista</taxon>
        <taxon>Haptophyta</taxon>
        <taxon>Prymnesiophyceae</taxon>
        <taxon>Prymnesiales</taxon>
        <taxon>Prymnesiaceae</taxon>
        <taxon>Prymnesium</taxon>
    </lineage>
</organism>